<evidence type="ECO:0000313" key="5">
    <source>
        <dbReference type="EMBL" id="TNY34060.1"/>
    </source>
</evidence>
<dbReference type="GO" id="GO:0003700">
    <property type="term" value="F:DNA-binding transcription factor activity"/>
    <property type="evidence" value="ECO:0007669"/>
    <property type="project" value="InterPro"/>
</dbReference>
<dbReference type="InterPro" id="IPR011051">
    <property type="entry name" value="RmlC_Cupin_sf"/>
</dbReference>
<dbReference type="GO" id="GO:0043565">
    <property type="term" value="F:sequence-specific DNA binding"/>
    <property type="evidence" value="ECO:0007669"/>
    <property type="project" value="InterPro"/>
</dbReference>
<evidence type="ECO:0000256" key="2">
    <source>
        <dbReference type="ARBA" id="ARBA00023125"/>
    </source>
</evidence>
<gene>
    <name evidence="5" type="ORF">FHY64_12585</name>
</gene>
<dbReference type="Pfam" id="PF12833">
    <property type="entry name" value="HTH_18"/>
    <property type="match status" value="1"/>
</dbReference>
<reference evidence="5 6" key="1">
    <citation type="submission" date="2019-06" db="EMBL/GenBank/DDBJ databases">
        <title>Genome of new Rhodobacteraceae sp. SM1903.</title>
        <authorList>
            <person name="Ren X."/>
        </authorList>
    </citation>
    <scope>NUCLEOTIDE SEQUENCE [LARGE SCALE GENOMIC DNA]</scope>
    <source>
        <strain evidence="5 6">SM1903</strain>
    </source>
</reference>
<dbReference type="Proteomes" id="UP000314011">
    <property type="component" value="Unassembled WGS sequence"/>
</dbReference>
<name>A0A5C5GHJ0_9RHOB</name>
<keyword evidence="3" id="KW-0804">Transcription</keyword>
<dbReference type="AlphaFoldDB" id="A0A5C5GHJ0"/>
<dbReference type="InterPro" id="IPR009057">
    <property type="entry name" value="Homeodomain-like_sf"/>
</dbReference>
<keyword evidence="6" id="KW-1185">Reference proteome</keyword>
<dbReference type="RefSeq" id="WP_140195054.1">
    <property type="nucleotide sequence ID" value="NZ_CP065915.1"/>
</dbReference>
<keyword evidence="2" id="KW-0238">DNA-binding</keyword>
<dbReference type="InterPro" id="IPR018060">
    <property type="entry name" value="HTH_AraC"/>
</dbReference>
<evidence type="ECO:0000256" key="3">
    <source>
        <dbReference type="ARBA" id="ARBA00023163"/>
    </source>
</evidence>
<dbReference type="PANTHER" id="PTHR43280:SF27">
    <property type="entry name" value="TRANSCRIPTIONAL REGULATOR MTLR"/>
    <property type="match status" value="1"/>
</dbReference>
<dbReference type="PROSITE" id="PS01124">
    <property type="entry name" value="HTH_ARAC_FAMILY_2"/>
    <property type="match status" value="1"/>
</dbReference>
<dbReference type="SMART" id="SM00342">
    <property type="entry name" value="HTH_ARAC"/>
    <property type="match status" value="1"/>
</dbReference>
<evidence type="ECO:0000259" key="4">
    <source>
        <dbReference type="PROSITE" id="PS01124"/>
    </source>
</evidence>
<dbReference type="OrthoDB" id="345413at2"/>
<protein>
    <submittedName>
        <fullName evidence="5">Helix-turn-helix domain-containing protein</fullName>
    </submittedName>
</protein>
<accession>A0A5C5GHJ0</accession>
<dbReference type="Gene3D" id="1.10.10.60">
    <property type="entry name" value="Homeodomain-like"/>
    <property type="match status" value="1"/>
</dbReference>
<sequence length="305" mass="34484">MPRDQIDAGPLKGVPSHERHFYALTRAIGRFGMRLFEPSVMDAPHWHGHVEGNFITGATMIYDVDGVRVHVPEGRLILFWAGLPHQLVEVTPTGTGTPRLANIYLPLDAFLFMPHIARLQVSLLGGAIAALPEDMVTSDCIEGWYKDYRANEYERLEIMKMELNALLRRALLDDIPYLLAPLAEIGEERILSSAHIRHVVAMVKHILEHLSEPLTNADVAAVTGLHQNYALSLFSRTMRLPMKKFIIRMRLLRARALLMGSSMGIGQVVEQSGFTSTSQFYDHFRSAYGLSPHQMRARYTQMELR</sequence>
<organism evidence="5 6">
    <name type="scientific">Pelagovum pacificum</name>
    <dbReference type="NCBI Taxonomy" id="2588711"/>
    <lineage>
        <taxon>Bacteria</taxon>
        <taxon>Pseudomonadati</taxon>
        <taxon>Pseudomonadota</taxon>
        <taxon>Alphaproteobacteria</taxon>
        <taxon>Rhodobacterales</taxon>
        <taxon>Paracoccaceae</taxon>
        <taxon>Pelagovum</taxon>
    </lineage>
</organism>
<evidence type="ECO:0000256" key="1">
    <source>
        <dbReference type="ARBA" id="ARBA00023015"/>
    </source>
</evidence>
<dbReference type="EMBL" id="VFFF01000001">
    <property type="protein sequence ID" value="TNY34060.1"/>
    <property type="molecule type" value="Genomic_DNA"/>
</dbReference>
<comment type="caution">
    <text evidence="5">The sequence shown here is derived from an EMBL/GenBank/DDBJ whole genome shotgun (WGS) entry which is preliminary data.</text>
</comment>
<dbReference type="SUPFAM" id="SSF51182">
    <property type="entry name" value="RmlC-like cupins"/>
    <property type="match status" value="1"/>
</dbReference>
<feature type="domain" description="HTH araC/xylS-type" evidence="4">
    <location>
        <begin position="200"/>
        <end position="298"/>
    </location>
</feature>
<keyword evidence="1" id="KW-0805">Transcription regulation</keyword>
<proteinExistence type="predicted"/>
<evidence type="ECO:0000313" key="6">
    <source>
        <dbReference type="Proteomes" id="UP000314011"/>
    </source>
</evidence>
<dbReference type="PANTHER" id="PTHR43280">
    <property type="entry name" value="ARAC-FAMILY TRANSCRIPTIONAL REGULATOR"/>
    <property type="match status" value="1"/>
</dbReference>
<dbReference type="SUPFAM" id="SSF46689">
    <property type="entry name" value="Homeodomain-like"/>
    <property type="match status" value="1"/>
</dbReference>